<dbReference type="OrthoDB" id="8368172at2"/>
<dbReference type="AlphaFoldDB" id="A0A2S9GY94"/>
<dbReference type="Proteomes" id="UP000237839">
    <property type="component" value="Unassembled WGS sequence"/>
</dbReference>
<dbReference type="RefSeq" id="WP_105532480.1">
    <property type="nucleotide sequence ID" value="NZ_PUGF01000012.1"/>
</dbReference>
<dbReference type="EMBL" id="PUGF01000012">
    <property type="protein sequence ID" value="PRC92670.1"/>
    <property type="molecule type" value="Genomic_DNA"/>
</dbReference>
<protein>
    <submittedName>
        <fullName evidence="1">Uncharacterized protein</fullName>
    </submittedName>
</protein>
<sequence length="367" mass="37873">MFPTTIPLRTALAGGGRQNATQLGADVNVLSVVATAGDSAILPPATQGVTVRVYNTGLQAAQIFGYQAGNNTDTVETQAAGIRQPANSCIDYYCAIQGNWIPEYQFTHNLLAVTDPVATNDNTQGFGPGSDWFNVLLSREWSCLSAATGAAVWSFDGCVPGVGVDPSGMLTQFGNCAITPALTPFAQFGEEGNLYRNIANPIAGNGTDTTDDILDGFVLPANAFDQAKRGLQLTFQGKFGATANNKRFKIWANPTIVGGSIVAGVNSGGSVSSVGAGALLFDSGVQTNNATGLAVLLQLFKYGVAGSNTQYSQAQPIFGTVHGGVSMPVFSTLVENAPINIVITGSSPTTGAAGDVVLNFSEVNAMN</sequence>
<comment type="caution">
    <text evidence="1">The sequence shown here is derived from an EMBL/GenBank/DDBJ whole genome shotgun (WGS) entry which is preliminary data.</text>
</comment>
<accession>A0A2S9GY94</accession>
<name>A0A2S9GY94_9BURK</name>
<keyword evidence="2" id="KW-1185">Reference proteome</keyword>
<evidence type="ECO:0000313" key="1">
    <source>
        <dbReference type="EMBL" id="PRC92670.1"/>
    </source>
</evidence>
<evidence type="ECO:0000313" key="2">
    <source>
        <dbReference type="Proteomes" id="UP000237839"/>
    </source>
</evidence>
<proteinExistence type="predicted"/>
<organism evidence="1 2">
    <name type="scientific">Solimicrobium silvestre</name>
    <dbReference type="NCBI Taxonomy" id="2099400"/>
    <lineage>
        <taxon>Bacteria</taxon>
        <taxon>Pseudomonadati</taxon>
        <taxon>Pseudomonadota</taxon>
        <taxon>Betaproteobacteria</taxon>
        <taxon>Burkholderiales</taxon>
        <taxon>Oxalobacteraceae</taxon>
        <taxon>Solimicrobium</taxon>
    </lineage>
</organism>
<reference evidence="1 2" key="1">
    <citation type="submission" date="2018-02" db="EMBL/GenBank/DDBJ databases">
        <title>Solimicrobium silvestre gen. nov., sp. nov., isolated from alpine forest soil.</title>
        <authorList>
            <person name="Margesin R."/>
            <person name="Albuquerque L."/>
            <person name="Zhang D.-C."/>
            <person name="Froufe H.J.C."/>
            <person name="Severino R."/>
            <person name="Roxo I."/>
            <person name="Egas C."/>
            <person name="Da Costa M.S."/>
        </authorList>
    </citation>
    <scope>NUCLEOTIDE SEQUENCE [LARGE SCALE GENOMIC DNA]</scope>
    <source>
        <strain evidence="1 2">S20-91</strain>
    </source>
</reference>
<gene>
    <name evidence="1" type="ORF">S2091_2725</name>
</gene>